<evidence type="ECO:0000313" key="3">
    <source>
        <dbReference type="Proteomes" id="UP001154061"/>
    </source>
</evidence>
<feature type="region of interest" description="Disordered" evidence="1">
    <location>
        <begin position="1"/>
        <end position="20"/>
    </location>
</feature>
<feature type="region of interest" description="Disordered" evidence="1">
    <location>
        <begin position="446"/>
        <end position="472"/>
    </location>
</feature>
<dbReference type="Gene3D" id="3.40.50.410">
    <property type="entry name" value="von Willebrand factor, type A domain"/>
    <property type="match status" value="1"/>
</dbReference>
<organism evidence="2 3">
    <name type="scientific">Natrinema salsiterrestre</name>
    <dbReference type="NCBI Taxonomy" id="2950540"/>
    <lineage>
        <taxon>Archaea</taxon>
        <taxon>Methanobacteriati</taxon>
        <taxon>Methanobacteriota</taxon>
        <taxon>Stenosarchaea group</taxon>
        <taxon>Halobacteria</taxon>
        <taxon>Halobacteriales</taxon>
        <taxon>Natrialbaceae</taxon>
        <taxon>Natrinema</taxon>
    </lineage>
</organism>
<feature type="region of interest" description="Disordered" evidence="1">
    <location>
        <begin position="123"/>
        <end position="170"/>
    </location>
</feature>
<reference evidence="2" key="1">
    <citation type="submission" date="2022-06" db="EMBL/GenBank/DDBJ databases">
        <title>Natrinema sp. a new haloarchaeum isolate from saline soil.</title>
        <authorList>
            <person name="Strakova D."/>
            <person name="Galisteo C."/>
            <person name="Sanchez-Porro C."/>
            <person name="Ventosa A."/>
        </authorList>
    </citation>
    <scope>NUCLEOTIDE SEQUENCE</scope>
    <source>
        <strain evidence="2">S1CR25-10</strain>
    </source>
</reference>
<gene>
    <name evidence="2" type="ORF">NDI89_06460</name>
</gene>
<evidence type="ECO:0000313" key="2">
    <source>
        <dbReference type="EMBL" id="MDF9745226.1"/>
    </source>
</evidence>
<dbReference type="RefSeq" id="WP_277520700.1">
    <property type="nucleotide sequence ID" value="NZ_JAMQOT010000002.1"/>
</dbReference>
<evidence type="ECO:0000256" key="1">
    <source>
        <dbReference type="SAM" id="MobiDB-lite"/>
    </source>
</evidence>
<dbReference type="Proteomes" id="UP001154061">
    <property type="component" value="Unassembled WGS sequence"/>
</dbReference>
<dbReference type="InterPro" id="IPR036465">
    <property type="entry name" value="vWFA_dom_sf"/>
</dbReference>
<dbReference type="SUPFAM" id="SSF53300">
    <property type="entry name" value="vWA-like"/>
    <property type="match status" value="1"/>
</dbReference>
<proteinExistence type="predicted"/>
<dbReference type="Pfam" id="PF05762">
    <property type="entry name" value="VWA_CoxE"/>
    <property type="match status" value="1"/>
</dbReference>
<feature type="compositionally biased region" description="Basic and acidic residues" evidence="1">
    <location>
        <begin position="446"/>
        <end position="464"/>
    </location>
</feature>
<dbReference type="AlphaFoldDB" id="A0A9Q4L4M3"/>
<comment type="caution">
    <text evidence="2">The sequence shown here is derived from an EMBL/GenBank/DDBJ whole genome shotgun (WGS) entry which is preliminary data.</text>
</comment>
<accession>A0A9Q4L4M3</accession>
<name>A0A9Q4L4M3_9EURY</name>
<keyword evidence="3" id="KW-1185">Reference proteome</keyword>
<dbReference type="InterPro" id="IPR008912">
    <property type="entry name" value="Uncharacterised_CoxE"/>
</dbReference>
<dbReference type="EMBL" id="JAMQOT010000002">
    <property type="protein sequence ID" value="MDF9745226.1"/>
    <property type="molecule type" value="Genomic_DNA"/>
</dbReference>
<dbReference type="PANTHER" id="PTHR39338">
    <property type="entry name" value="BLL5662 PROTEIN-RELATED"/>
    <property type="match status" value="1"/>
</dbReference>
<protein>
    <submittedName>
        <fullName evidence="2">VWA domain-containing protein</fullName>
    </submittedName>
</protein>
<dbReference type="PANTHER" id="PTHR39338:SF6">
    <property type="entry name" value="BLL5662 PROTEIN"/>
    <property type="match status" value="1"/>
</dbReference>
<feature type="compositionally biased region" description="Acidic residues" evidence="1">
    <location>
        <begin position="132"/>
        <end position="154"/>
    </location>
</feature>
<sequence length="472" mass="50233">MSPNRTPSNPVDDGSRADAERRVVRGLDRASGDAVPDFEGARKHVLTELVRFVGRLRREGATVAADGTLEAARALSVVGLADREPAADALRATLLTGADDGAVFDEEFPTFWHRLRTGIDRIATHEGTPATDGDESETEPAADLESDAESEFLSDAEASTPDASEGTESVDVRISTGRRHATGETAVDAADGAARRYSAVGDREPVAADGASLSDSEGAAIDRFVAALATISGRRTRRAERGDRVDARRALRESLGTGGTAMELPTREPVPSELRCCLLIDVSGSVLDTIDRDTLLAVAERLQDTARRGSVFLFDTDLIDATREFERADGDPATALREAEIEWGGGTRIGGAFETLRRRHPHAVDRRTVVVVVSDGLDVGDPEALEDGVTWLARRADAVVWLNPLAVSPAYEPSSRGMATCLPYVDGLFGFAGPSDLAEAARQLERRGTDGPIGYEHDPRRIGAEPDGGDAG</sequence>